<evidence type="ECO:0000313" key="7">
    <source>
        <dbReference type="Proteomes" id="UP000293268"/>
    </source>
</evidence>
<accession>A0A4Q5BDR8</accession>
<dbReference type="GO" id="GO:0003677">
    <property type="term" value="F:DNA binding"/>
    <property type="evidence" value="ECO:0007669"/>
    <property type="project" value="UniProtKB-KW"/>
</dbReference>
<feature type="coiled-coil region" evidence="4">
    <location>
        <begin position="170"/>
        <end position="197"/>
    </location>
</feature>
<dbReference type="InterPro" id="IPR052021">
    <property type="entry name" value="Type-I_RS_S_subunit"/>
</dbReference>
<evidence type="ECO:0000256" key="2">
    <source>
        <dbReference type="ARBA" id="ARBA00022747"/>
    </source>
</evidence>
<sequence length="397" mass="44740">MVKKLQPKLRFRGFTDAWEPRRLKSLHRQPLLVSPVPSQTYISWSVPAFSTGEPEIVKGSEIESVKQSVNSSDVLLCRINPRINRVWVVEARKDTDLPMIASTEWVVFTGHNSDSYFLSALFTSSRFRNMLLSEVAGVTGSQKRFQIASVLERQEYFPTQIEQARIGLLFEKVDNLIAAEKRKLNLLQKKKTALLRQIFGQKLRFKGYDNSWKPRRLGEIATVVGGGTPDTNNPLYWNGDINWFTPAEIGSNAYASKSERRITKEGLEHSSAKLLPAGRTILFTSRASIGLTAILMADACTNQGFQSLVVSDRTDMFFLFGLCNQIKKQAIRNAAGSTFIEISGKQLAKMPLQIPSLDEQRRIGKVVRTMDSLIAVATRKIDLLKLKKKALLQQMFV</sequence>
<dbReference type="EMBL" id="SBKU01000007">
    <property type="protein sequence ID" value="RYQ68236.1"/>
    <property type="molecule type" value="Genomic_DNA"/>
</dbReference>
<evidence type="ECO:0000256" key="3">
    <source>
        <dbReference type="ARBA" id="ARBA00023125"/>
    </source>
</evidence>
<comment type="similarity">
    <text evidence="1">Belongs to the type-I restriction system S methylase family.</text>
</comment>
<dbReference type="GO" id="GO:0009307">
    <property type="term" value="P:DNA restriction-modification system"/>
    <property type="evidence" value="ECO:0007669"/>
    <property type="project" value="UniProtKB-KW"/>
</dbReference>
<feature type="domain" description="Type I restriction modification DNA specificity" evidence="5">
    <location>
        <begin position="212"/>
        <end position="384"/>
    </location>
</feature>
<evidence type="ECO:0000256" key="4">
    <source>
        <dbReference type="SAM" id="Coils"/>
    </source>
</evidence>
<dbReference type="SUPFAM" id="SSF116734">
    <property type="entry name" value="DNA methylase specificity domain"/>
    <property type="match status" value="2"/>
</dbReference>
<gene>
    <name evidence="6" type="ORF">PG2072B_0839</name>
</gene>
<comment type="caution">
    <text evidence="6">The sequence shown here is derived from an EMBL/GenBank/DDBJ whole genome shotgun (WGS) entry which is preliminary data.</text>
</comment>
<evidence type="ECO:0000259" key="5">
    <source>
        <dbReference type="Pfam" id="PF01420"/>
    </source>
</evidence>
<keyword evidence="3" id="KW-0238">DNA-binding</keyword>
<dbReference type="Gene3D" id="1.10.287.1120">
    <property type="entry name" value="Bipartite methylase S protein"/>
    <property type="match status" value="1"/>
</dbReference>
<reference evidence="6 7" key="1">
    <citation type="submission" date="2019-01" db="EMBL/GenBank/DDBJ databases">
        <title>Unveiling genomic diversity among members of the Bifidobacterium pseudolongum species, a widely distributed gut commensal of the animal kingdom.</title>
        <authorList>
            <person name="Lugli G.A."/>
            <person name="Duranti S."/>
            <person name="Albert K."/>
            <person name="Mancabelli L."/>
            <person name="Napoli S."/>
            <person name="Viappiani A."/>
            <person name="Anzalone R."/>
            <person name="Longhi G."/>
            <person name="Milani C."/>
            <person name="Turroni F."/>
            <person name="Alessandri G."/>
            <person name="Sela D.A."/>
            <person name="Van Sinderen D."/>
            <person name="Ventura M."/>
        </authorList>
    </citation>
    <scope>NUCLEOTIDE SEQUENCE [LARGE SCALE GENOMIC DNA]</scope>
    <source>
        <strain evidence="6 7">2072B</strain>
    </source>
</reference>
<dbReference type="PANTHER" id="PTHR30408:SF13">
    <property type="entry name" value="TYPE I RESTRICTION ENZYME HINDI SPECIFICITY SUBUNIT"/>
    <property type="match status" value="1"/>
</dbReference>
<dbReference type="InterPro" id="IPR044946">
    <property type="entry name" value="Restrct_endonuc_typeI_TRD_sf"/>
</dbReference>
<dbReference type="Gene3D" id="3.90.220.20">
    <property type="entry name" value="DNA methylase specificity domains"/>
    <property type="match status" value="2"/>
</dbReference>
<dbReference type="Pfam" id="PF01420">
    <property type="entry name" value="Methylase_S"/>
    <property type="match status" value="1"/>
</dbReference>
<organism evidence="6 7">
    <name type="scientific">Bifidobacterium pseudolongum subsp. globosum</name>
    <dbReference type="NCBI Taxonomy" id="1690"/>
    <lineage>
        <taxon>Bacteria</taxon>
        <taxon>Bacillati</taxon>
        <taxon>Actinomycetota</taxon>
        <taxon>Actinomycetes</taxon>
        <taxon>Bifidobacteriales</taxon>
        <taxon>Bifidobacteriaceae</taxon>
        <taxon>Bifidobacterium</taxon>
    </lineage>
</organism>
<dbReference type="PANTHER" id="PTHR30408">
    <property type="entry name" value="TYPE-1 RESTRICTION ENZYME ECOKI SPECIFICITY PROTEIN"/>
    <property type="match status" value="1"/>
</dbReference>
<keyword evidence="4" id="KW-0175">Coiled coil</keyword>
<name>A0A4Q5BDR8_9BIFI</name>
<dbReference type="InterPro" id="IPR000055">
    <property type="entry name" value="Restrct_endonuc_typeI_TRD"/>
</dbReference>
<keyword evidence="2" id="KW-0680">Restriction system</keyword>
<evidence type="ECO:0000313" key="6">
    <source>
        <dbReference type="EMBL" id="RYQ68236.1"/>
    </source>
</evidence>
<dbReference type="CDD" id="cd17273">
    <property type="entry name" value="RMtype1_S_EcoJA69PI-TRD1-CR1_like"/>
    <property type="match status" value="1"/>
</dbReference>
<protein>
    <submittedName>
        <fullName evidence="6">Type I restriction-modification system specificity subunit S</fullName>
    </submittedName>
</protein>
<evidence type="ECO:0000256" key="1">
    <source>
        <dbReference type="ARBA" id="ARBA00010923"/>
    </source>
</evidence>
<dbReference type="Proteomes" id="UP000293268">
    <property type="component" value="Unassembled WGS sequence"/>
</dbReference>
<dbReference type="AlphaFoldDB" id="A0A4Q5BDR8"/>
<proteinExistence type="inferred from homology"/>